<organism evidence="6 7">
    <name type="scientific">Scopulibacillus darangshiensis</name>
    <dbReference type="NCBI Taxonomy" id="442528"/>
    <lineage>
        <taxon>Bacteria</taxon>
        <taxon>Bacillati</taxon>
        <taxon>Bacillota</taxon>
        <taxon>Bacilli</taxon>
        <taxon>Bacillales</taxon>
        <taxon>Sporolactobacillaceae</taxon>
        <taxon>Scopulibacillus</taxon>
    </lineage>
</organism>
<dbReference type="SMART" id="SM00354">
    <property type="entry name" value="HTH_LACI"/>
    <property type="match status" value="1"/>
</dbReference>
<evidence type="ECO:0000256" key="2">
    <source>
        <dbReference type="ARBA" id="ARBA00023125"/>
    </source>
</evidence>
<dbReference type="PROSITE" id="PS50932">
    <property type="entry name" value="HTH_LACI_2"/>
    <property type="match status" value="1"/>
</dbReference>
<dbReference type="Gene3D" id="3.40.50.2300">
    <property type="match status" value="2"/>
</dbReference>
<keyword evidence="1" id="KW-0805">Transcription regulation</keyword>
<keyword evidence="7" id="KW-1185">Reference proteome</keyword>
<dbReference type="SUPFAM" id="SSF53822">
    <property type="entry name" value="Periplasmic binding protein-like I"/>
    <property type="match status" value="1"/>
</dbReference>
<dbReference type="InterPro" id="IPR010982">
    <property type="entry name" value="Lambda_DNA-bd_dom_sf"/>
</dbReference>
<dbReference type="EMBL" id="SLXK01000017">
    <property type="protein sequence ID" value="TCP27831.1"/>
    <property type="molecule type" value="Genomic_DNA"/>
</dbReference>
<dbReference type="PROSITE" id="PS00356">
    <property type="entry name" value="HTH_LACI_1"/>
    <property type="match status" value="1"/>
</dbReference>
<protein>
    <submittedName>
        <fullName evidence="6">LacI family transcriptional regulator</fullName>
    </submittedName>
</protein>
<evidence type="ECO:0000313" key="7">
    <source>
        <dbReference type="Proteomes" id="UP000295416"/>
    </source>
</evidence>
<keyword evidence="2" id="KW-0238">DNA-binding</keyword>
<dbReference type="InterPro" id="IPR028082">
    <property type="entry name" value="Peripla_BP_I"/>
</dbReference>
<dbReference type="RefSeq" id="WP_132746492.1">
    <property type="nucleotide sequence ID" value="NZ_SLXK01000017.1"/>
</dbReference>
<feature type="domain" description="HTH cro/C1-type" evidence="5">
    <location>
        <begin position="2"/>
        <end position="49"/>
    </location>
</feature>
<dbReference type="PANTHER" id="PTHR30146">
    <property type="entry name" value="LACI-RELATED TRANSCRIPTIONAL REPRESSOR"/>
    <property type="match status" value="1"/>
</dbReference>
<dbReference type="GO" id="GO:0000976">
    <property type="term" value="F:transcription cis-regulatory region binding"/>
    <property type="evidence" value="ECO:0007669"/>
    <property type="project" value="TreeGrafter"/>
</dbReference>
<dbReference type="OrthoDB" id="9796186at2"/>
<dbReference type="CDD" id="cd01392">
    <property type="entry name" value="HTH_LacI"/>
    <property type="match status" value="1"/>
</dbReference>
<evidence type="ECO:0000256" key="3">
    <source>
        <dbReference type="ARBA" id="ARBA00023163"/>
    </source>
</evidence>
<dbReference type="PRINTS" id="PR00036">
    <property type="entry name" value="HTHLACI"/>
</dbReference>
<evidence type="ECO:0000256" key="1">
    <source>
        <dbReference type="ARBA" id="ARBA00023015"/>
    </source>
</evidence>
<dbReference type="Proteomes" id="UP000295416">
    <property type="component" value="Unassembled WGS sequence"/>
</dbReference>
<proteinExistence type="predicted"/>
<dbReference type="AlphaFoldDB" id="A0A4R2P1T2"/>
<dbReference type="InterPro" id="IPR000843">
    <property type="entry name" value="HTH_LacI"/>
</dbReference>
<dbReference type="GO" id="GO:0003700">
    <property type="term" value="F:DNA-binding transcription factor activity"/>
    <property type="evidence" value="ECO:0007669"/>
    <property type="project" value="TreeGrafter"/>
</dbReference>
<comment type="caution">
    <text evidence="6">The sequence shown here is derived from an EMBL/GenBank/DDBJ whole genome shotgun (WGS) entry which is preliminary data.</text>
</comment>
<dbReference type="PANTHER" id="PTHR30146:SF24">
    <property type="entry name" value="XYLOSE OPERON REGULATORY PROTEIN"/>
    <property type="match status" value="1"/>
</dbReference>
<dbReference type="PROSITE" id="PS50943">
    <property type="entry name" value="HTH_CROC1"/>
    <property type="match status" value="1"/>
</dbReference>
<keyword evidence="3" id="KW-0804">Transcription</keyword>
<evidence type="ECO:0000259" key="5">
    <source>
        <dbReference type="PROSITE" id="PS50943"/>
    </source>
</evidence>
<name>A0A4R2P1T2_9BACL</name>
<dbReference type="Pfam" id="PF13377">
    <property type="entry name" value="Peripla_BP_3"/>
    <property type="match status" value="1"/>
</dbReference>
<evidence type="ECO:0000259" key="4">
    <source>
        <dbReference type="PROSITE" id="PS50932"/>
    </source>
</evidence>
<dbReference type="InterPro" id="IPR046335">
    <property type="entry name" value="LacI/GalR-like_sensor"/>
</dbReference>
<reference evidence="6 7" key="1">
    <citation type="submission" date="2019-03" db="EMBL/GenBank/DDBJ databases">
        <title>Genomic Encyclopedia of Type Strains, Phase IV (KMG-IV): sequencing the most valuable type-strain genomes for metagenomic binning, comparative biology and taxonomic classification.</title>
        <authorList>
            <person name="Goeker M."/>
        </authorList>
    </citation>
    <scope>NUCLEOTIDE SEQUENCE [LARGE SCALE GENOMIC DNA]</scope>
    <source>
        <strain evidence="6 7">DSM 19377</strain>
    </source>
</reference>
<dbReference type="InterPro" id="IPR001387">
    <property type="entry name" value="Cro/C1-type_HTH"/>
</dbReference>
<dbReference type="CDD" id="cd06267">
    <property type="entry name" value="PBP1_LacI_sugar_binding-like"/>
    <property type="match status" value="1"/>
</dbReference>
<sequence>MKKKVTIRDVADYAGVSRSTVSYVLNGVNKMSNNTKEKVMKAIKELDYQPDFTAISLSKKKSNIIGVIIPSFDDSLAPIFKENHYYTEILGGMEYVFRKHNYDLLISGMREPEDCKSWIQRRNLDGLIFLGLFPERLYAEIRLLDCPIVLMDYYGKHGDLYHNIRVDDEQGGYLATKHLIDRGHTRISFVGHDLTNISVDVNRLNGFKKALQEANLPVDEDLLFDGRGSFYEVGHQMGTKLLELGDKVTAIFASSDILAIGINKALQEHKKEVPKDYAIVGFDDLAISSYSVPSLTTIKQNVFNKGVISAQTILDIINQESSTPANITLPVELVVREST</sequence>
<dbReference type="Gene3D" id="1.10.260.40">
    <property type="entry name" value="lambda repressor-like DNA-binding domains"/>
    <property type="match status" value="1"/>
</dbReference>
<dbReference type="Pfam" id="PF00356">
    <property type="entry name" value="LacI"/>
    <property type="match status" value="1"/>
</dbReference>
<gene>
    <name evidence="6" type="ORF">EV207_11758</name>
</gene>
<feature type="domain" description="HTH lacI-type" evidence="4">
    <location>
        <begin position="5"/>
        <end position="59"/>
    </location>
</feature>
<dbReference type="SUPFAM" id="SSF47413">
    <property type="entry name" value="lambda repressor-like DNA-binding domains"/>
    <property type="match status" value="1"/>
</dbReference>
<accession>A0A4R2P1T2</accession>
<evidence type="ECO:0000313" key="6">
    <source>
        <dbReference type="EMBL" id="TCP27831.1"/>
    </source>
</evidence>